<dbReference type="EMBL" id="GBXM01020378">
    <property type="protein sequence ID" value="JAH88199.1"/>
    <property type="molecule type" value="Transcribed_RNA"/>
</dbReference>
<accession>A0A0E9WCR2</accession>
<name>A0A0E9WCR2_ANGAN</name>
<reference evidence="1" key="2">
    <citation type="journal article" date="2015" name="Fish Shellfish Immunol.">
        <title>Early steps in the European eel (Anguilla anguilla)-Vibrio vulnificus interaction in the gills: Role of the RtxA13 toxin.</title>
        <authorList>
            <person name="Callol A."/>
            <person name="Pajuelo D."/>
            <person name="Ebbesson L."/>
            <person name="Teles M."/>
            <person name="MacKenzie S."/>
            <person name="Amaro C."/>
        </authorList>
    </citation>
    <scope>NUCLEOTIDE SEQUENCE</scope>
</reference>
<dbReference type="AlphaFoldDB" id="A0A0E9WCR2"/>
<proteinExistence type="predicted"/>
<reference evidence="1" key="1">
    <citation type="submission" date="2014-11" db="EMBL/GenBank/DDBJ databases">
        <authorList>
            <person name="Amaro Gonzalez C."/>
        </authorList>
    </citation>
    <scope>NUCLEOTIDE SEQUENCE</scope>
</reference>
<organism evidence="1">
    <name type="scientific">Anguilla anguilla</name>
    <name type="common">European freshwater eel</name>
    <name type="synonym">Muraena anguilla</name>
    <dbReference type="NCBI Taxonomy" id="7936"/>
    <lineage>
        <taxon>Eukaryota</taxon>
        <taxon>Metazoa</taxon>
        <taxon>Chordata</taxon>
        <taxon>Craniata</taxon>
        <taxon>Vertebrata</taxon>
        <taxon>Euteleostomi</taxon>
        <taxon>Actinopterygii</taxon>
        <taxon>Neopterygii</taxon>
        <taxon>Teleostei</taxon>
        <taxon>Anguilliformes</taxon>
        <taxon>Anguillidae</taxon>
        <taxon>Anguilla</taxon>
    </lineage>
</organism>
<protein>
    <submittedName>
        <fullName evidence="1">Uncharacterized protein</fullName>
    </submittedName>
</protein>
<evidence type="ECO:0000313" key="1">
    <source>
        <dbReference type="EMBL" id="JAH88199.1"/>
    </source>
</evidence>
<sequence length="79" mass="8339">MGEMKDKQGGGGECSLCPQSPCICTRVFHPLRCLLQLCISSLTVDTCWLCVSTALLPGTGSSLLCVFVTPLTVCESSLV</sequence>